<accession>A0A4V2JB90</accession>
<organism evidence="1 2">
    <name type="scientific">Hyunsoonleella pacifica</name>
    <dbReference type="NCBI Taxonomy" id="1080224"/>
    <lineage>
        <taxon>Bacteria</taxon>
        <taxon>Pseudomonadati</taxon>
        <taxon>Bacteroidota</taxon>
        <taxon>Flavobacteriia</taxon>
        <taxon>Flavobacteriales</taxon>
        <taxon>Flavobacteriaceae</taxon>
    </lineage>
</organism>
<dbReference type="RefSeq" id="WP_130936139.1">
    <property type="nucleotide sequence ID" value="NZ_BMEE01000001.1"/>
</dbReference>
<proteinExistence type="predicted"/>
<dbReference type="Proteomes" id="UP000292372">
    <property type="component" value="Unassembled WGS sequence"/>
</dbReference>
<keyword evidence="2" id="KW-1185">Reference proteome</keyword>
<evidence type="ECO:0000313" key="1">
    <source>
        <dbReference type="EMBL" id="TBN17848.1"/>
    </source>
</evidence>
<dbReference type="OrthoDB" id="7067492at2"/>
<evidence type="ECO:0000313" key="2">
    <source>
        <dbReference type="Proteomes" id="UP000292372"/>
    </source>
</evidence>
<reference evidence="1 2" key="1">
    <citation type="journal article" date="2015" name="Int. J. Syst. Evol. Microbiol.">
        <title>Hyunsoonleella pacifica sp. nov., isolated from seawater of South Pacific Gyre.</title>
        <authorList>
            <person name="Gao X."/>
            <person name="Zhang Z."/>
            <person name="Dai X."/>
            <person name="Zhang X.H."/>
        </authorList>
    </citation>
    <scope>NUCLEOTIDE SEQUENCE [LARGE SCALE GENOMIC DNA]</scope>
    <source>
        <strain evidence="1 2">SW033</strain>
    </source>
</reference>
<evidence type="ECO:0008006" key="3">
    <source>
        <dbReference type="Google" id="ProtNLM"/>
    </source>
</evidence>
<dbReference type="AlphaFoldDB" id="A0A4V2JB90"/>
<dbReference type="EMBL" id="SIRS01000002">
    <property type="protein sequence ID" value="TBN17848.1"/>
    <property type="molecule type" value="Genomic_DNA"/>
</dbReference>
<protein>
    <recommendedName>
        <fullName evidence="3">SRPBCC family protein</fullName>
    </recommendedName>
</protein>
<sequence>MKVENTHKRIINQPKAKITALILTLSQKDDKVWPKHYWPAIRFKEGLKVGSSGGHGIIRYKITEFLPDSHITFMFLKPIGFNGLHKFEIERVNENSTCVSHKIVMSTEGLATLKWLIVIRWLHDALIENTFDRIENNFSETKVFTKWSLWVRLWRFIFRLFR</sequence>
<gene>
    <name evidence="1" type="ORF">EYD46_05920</name>
</gene>
<comment type="caution">
    <text evidence="1">The sequence shown here is derived from an EMBL/GenBank/DDBJ whole genome shotgun (WGS) entry which is preliminary data.</text>
</comment>
<name>A0A4V2JB90_9FLAO</name>